<evidence type="ECO:0000313" key="3">
    <source>
        <dbReference type="Proteomes" id="UP000235965"/>
    </source>
</evidence>
<sequence length="100" mass="11000">LSGAELFFRTHQSLSYSRTSQHFMEPEDSLPCSISNIHFNIILPPQTGSVAHTASYPTVPGTLSQGVKRPGRETDHSPPTSAEVKKTWIYTPTPPCVFMA</sequence>
<dbReference type="AlphaFoldDB" id="A0A2J7PGC8"/>
<evidence type="ECO:0000313" key="2">
    <source>
        <dbReference type="EMBL" id="PNF15380.1"/>
    </source>
</evidence>
<feature type="non-terminal residue" evidence="2">
    <location>
        <position position="1"/>
    </location>
</feature>
<organism evidence="2 3">
    <name type="scientific">Cryptotermes secundus</name>
    <dbReference type="NCBI Taxonomy" id="105785"/>
    <lineage>
        <taxon>Eukaryota</taxon>
        <taxon>Metazoa</taxon>
        <taxon>Ecdysozoa</taxon>
        <taxon>Arthropoda</taxon>
        <taxon>Hexapoda</taxon>
        <taxon>Insecta</taxon>
        <taxon>Pterygota</taxon>
        <taxon>Neoptera</taxon>
        <taxon>Polyneoptera</taxon>
        <taxon>Dictyoptera</taxon>
        <taxon>Blattodea</taxon>
        <taxon>Blattoidea</taxon>
        <taxon>Termitoidae</taxon>
        <taxon>Kalotermitidae</taxon>
        <taxon>Cryptotermitinae</taxon>
        <taxon>Cryptotermes</taxon>
    </lineage>
</organism>
<dbReference type="InParanoid" id="A0A2J7PGC8"/>
<reference evidence="2 3" key="1">
    <citation type="submission" date="2017-12" db="EMBL/GenBank/DDBJ databases">
        <title>Hemimetabolous genomes reveal molecular basis of termite eusociality.</title>
        <authorList>
            <person name="Harrison M.C."/>
            <person name="Jongepier E."/>
            <person name="Robertson H.M."/>
            <person name="Arning N."/>
            <person name="Bitard-Feildel T."/>
            <person name="Chao H."/>
            <person name="Childers C.P."/>
            <person name="Dinh H."/>
            <person name="Doddapaneni H."/>
            <person name="Dugan S."/>
            <person name="Gowin J."/>
            <person name="Greiner C."/>
            <person name="Han Y."/>
            <person name="Hu H."/>
            <person name="Hughes D.S.T."/>
            <person name="Huylmans A.-K."/>
            <person name="Kemena C."/>
            <person name="Kremer L.P.M."/>
            <person name="Lee S.L."/>
            <person name="Lopez-Ezquerra A."/>
            <person name="Mallet L."/>
            <person name="Monroy-Kuhn J.M."/>
            <person name="Moser A."/>
            <person name="Murali S.C."/>
            <person name="Muzny D.M."/>
            <person name="Otani S."/>
            <person name="Piulachs M.-D."/>
            <person name="Poelchau M."/>
            <person name="Qu J."/>
            <person name="Schaub F."/>
            <person name="Wada-Katsumata A."/>
            <person name="Worley K.C."/>
            <person name="Xie Q."/>
            <person name="Ylla G."/>
            <person name="Poulsen M."/>
            <person name="Gibbs R.A."/>
            <person name="Schal C."/>
            <person name="Richards S."/>
            <person name="Belles X."/>
            <person name="Korb J."/>
            <person name="Bornberg-Bauer E."/>
        </authorList>
    </citation>
    <scope>NUCLEOTIDE SEQUENCE [LARGE SCALE GENOMIC DNA]</scope>
    <source>
        <tissue evidence="2">Whole body</tissue>
    </source>
</reference>
<feature type="region of interest" description="Disordered" evidence="1">
    <location>
        <begin position="53"/>
        <end position="83"/>
    </location>
</feature>
<protein>
    <submittedName>
        <fullName evidence="2">Uncharacterized protein</fullName>
    </submittedName>
</protein>
<gene>
    <name evidence="2" type="ORF">B7P43_G00977</name>
</gene>
<feature type="compositionally biased region" description="Polar residues" evidence="1">
    <location>
        <begin position="53"/>
        <end position="65"/>
    </location>
</feature>
<keyword evidence="3" id="KW-1185">Reference proteome</keyword>
<comment type="caution">
    <text evidence="2">The sequence shown here is derived from an EMBL/GenBank/DDBJ whole genome shotgun (WGS) entry which is preliminary data.</text>
</comment>
<dbReference type="EMBL" id="NEVH01025635">
    <property type="protein sequence ID" value="PNF15380.1"/>
    <property type="molecule type" value="Genomic_DNA"/>
</dbReference>
<accession>A0A2J7PGC8</accession>
<evidence type="ECO:0000256" key="1">
    <source>
        <dbReference type="SAM" id="MobiDB-lite"/>
    </source>
</evidence>
<dbReference type="Proteomes" id="UP000235965">
    <property type="component" value="Unassembled WGS sequence"/>
</dbReference>
<name>A0A2J7PGC8_9NEOP</name>
<proteinExistence type="predicted"/>